<dbReference type="RefSeq" id="XP_008483532.2">
    <property type="nucleotide sequence ID" value="XM_008485310.2"/>
</dbReference>
<dbReference type="STRING" id="121845.A0A1S3DKH6"/>
<dbReference type="PaxDb" id="121845-A0A1S3DKH6"/>
<accession>A0A1S3DKH6</accession>
<name>A0A1S3DKH6_DIACI</name>
<evidence type="ECO:0000313" key="2">
    <source>
        <dbReference type="RefSeq" id="XP_008483532.2"/>
    </source>
</evidence>
<feature type="non-terminal residue" evidence="2">
    <location>
        <position position="197"/>
    </location>
</feature>
<keyword evidence="1" id="KW-1185">Reference proteome</keyword>
<dbReference type="GeneID" id="103520216"/>
<dbReference type="KEGG" id="dci:103520216"/>
<dbReference type="AlphaFoldDB" id="A0A1S3DKH6"/>
<gene>
    <name evidence="2" type="primary">LOC103520216</name>
</gene>
<reference evidence="2" key="1">
    <citation type="submission" date="2025-08" db="UniProtKB">
        <authorList>
            <consortium name="RefSeq"/>
        </authorList>
    </citation>
    <scope>IDENTIFICATION</scope>
</reference>
<dbReference type="Proteomes" id="UP000079169">
    <property type="component" value="Unplaced"/>
</dbReference>
<evidence type="ECO:0000313" key="1">
    <source>
        <dbReference type="Proteomes" id="UP000079169"/>
    </source>
</evidence>
<proteinExistence type="predicted"/>
<organism evidence="1 2">
    <name type="scientific">Diaphorina citri</name>
    <name type="common">Asian citrus psyllid</name>
    <dbReference type="NCBI Taxonomy" id="121845"/>
    <lineage>
        <taxon>Eukaryota</taxon>
        <taxon>Metazoa</taxon>
        <taxon>Ecdysozoa</taxon>
        <taxon>Arthropoda</taxon>
        <taxon>Hexapoda</taxon>
        <taxon>Insecta</taxon>
        <taxon>Pterygota</taxon>
        <taxon>Neoptera</taxon>
        <taxon>Paraneoptera</taxon>
        <taxon>Hemiptera</taxon>
        <taxon>Sternorrhyncha</taxon>
        <taxon>Psylloidea</taxon>
        <taxon>Psyllidae</taxon>
        <taxon>Diaphorininae</taxon>
        <taxon>Diaphorina</taxon>
    </lineage>
</organism>
<protein>
    <submittedName>
        <fullName evidence="2">Uncharacterized protein LOC103520216</fullName>
    </submittedName>
</protein>
<sequence length="197" mass="20966">MFLPSILGSVGKLVGKGVSNFAQSSSSSGGGGGGGFHMGGGGGGDTIQDFEFKDTSDTAGAESNGLNGVWSLPPSNMNALANANVNNYLLDGLNQNKMNNIHKYHSKYNAAEQLKFGGNTGSFYYKEKPLQNDFKVFQHIPPSSHLLANYDSATIKKKAGISTSSPNMDKSRNTDQFKTYIEEVSSVNILVPDDLES</sequence>